<feature type="region of interest" description="Disordered" evidence="1">
    <location>
        <begin position="79"/>
        <end position="106"/>
    </location>
</feature>
<accession>A0AAE0U3V2</accession>
<keyword evidence="3" id="KW-1185">Reference proteome</keyword>
<dbReference type="Proteomes" id="UP001285441">
    <property type="component" value="Unassembled WGS sequence"/>
</dbReference>
<evidence type="ECO:0000256" key="1">
    <source>
        <dbReference type="SAM" id="MobiDB-lite"/>
    </source>
</evidence>
<organism evidence="2 3">
    <name type="scientific">Podospora didyma</name>
    <dbReference type="NCBI Taxonomy" id="330526"/>
    <lineage>
        <taxon>Eukaryota</taxon>
        <taxon>Fungi</taxon>
        <taxon>Dikarya</taxon>
        <taxon>Ascomycota</taxon>
        <taxon>Pezizomycotina</taxon>
        <taxon>Sordariomycetes</taxon>
        <taxon>Sordariomycetidae</taxon>
        <taxon>Sordariales</taxon>
        <taxon>Podosporaceae</taxon>
        <taxon>Podospora</taxon>
    </lineage>
</organism>
<dbReference type="EMBL" id="JAULSW010000002">
    <property type="protein sequence ID" value="KAK3389887.1"/>
    <property type="molecule type" value="Genomic_DNA"/>
</dbReference>
<comment type="caution">
    <text evidence="2">The sequence shown here is derived from an EMBL/GenBank/DDBJ whole genome shotgun (WGS) entry which is preliminary data.</text>
</comment>
<proteinExistence type="predicted"/>
<reference evidence="2" key="1">
    <citation type="journal article" date="2023" name="Mol. Phylogenet. Evol.">
        <title>Genome-scale phylogeny and comparative genomics of the fungal order Sordariales.</title>
        <authorList>
            <person name="Hensen N."/>
            <person name="Bonometti L."/>
            <person name="Westerberg I."/>
            <person name="Brannstrom I.O."/>
            <person name="Guillou S."/>
            <person name="Cros-Aarteil S."/>
            <person name="Calhoun S."/>
            <person name="Haridas S."/>
            <person name="Kuo A."/>
            <person name="Mondo S."/>
            <person name="Pangilinan J."/>
            <person name="Riley R."/>
            <person name="LaButti K."/>
            <person name="Andreopoulos B."/>
            <person name="Lipzen A."/>
            <person name="Chen C."/>
            <person name="Yan M."/>
            <person name="Daum C."/>
            <person name="Ng V."/>
            <person name="Clum A."/>
            <person name="Steindorff A."/>
            <person name="Ohm R.A."/>
            <person name="Martin F."/>
            <person name="Silar P."/>
            <person name="Natvig D.O."/>
            <person name="Lalanne C."/>
            <person name="Gautier V."/>
            <person name="Ament-Velasquez S.L."/>
            <person name="Kruys A."/>
            <person name="Hutchinson M.I."/>
            <person name="Powell A.J."/>
            <person name="Barry K."/>
            <person name="Miller A.N."/>
            <person name="Grigoriev I.V."/>
            <person name="Debuchy R."/>
            <person name="Gladieux P."/>
            <person name="Hiltunen Thoren M."/>
            <person name="Johannesson H."/>
        </authorList>
    </citation>
    <scope>NUCLEOTIDE SEQUENCE</scope>
    <source>
        <strain evidence="2">CBS 232.78</strain>
    </source>
</reference>
<feature type="compositionally biased region" description="Basic residues" evidence="1">
    <location>
        <begin position="86"/>
        <end position="106"/>
    </location>
</feature>
<sequence>MVTLPSIFSPLTDIISFGESIQPGGSSRHGNQKNLASGASISATTHIPKCISIRQQDVQPRYISRLCLPATLPLVTNPYKRPPLPSHRHLDGKHRQSSLHSPRPKPRGAGIYHAVSLVLSILWSLPISGFRFLINANTLSVRSSPRSQPTPPISHLSFDAIQSALHRRRQQFPRPRPPALLVSTVPLPLGIMGMQSVLRRPCSSSCRHHPPH</sequence>
<evidence type="ECO:0000313" key="2">
    <source>
        <dbReference type="EMBL" id="KAK3389887.1"/>
    </source>
</evidence>
<name>A0AAE0U3V2_9PEZI</name>
<dbReference type="AlphaFoldDB" id="A0AAE0U3V2"/>
<gene>
    <name evidence="2" type="ORF">B0H63DRAFT_537985</name>
</gene>
<protein>
    <submittedName>
        <fullName evidence="2">Uncharacterized protein</fullName>
    </submittedName>
</protein>
<reference evidence="2" key="2">
    <citation type="submission" date="2023-06" db="EMBL/GenBank/DDBJ databases">
        <authorList>
            <consortium name="Lawrence Berkeley National Laboratory"/>
            <person name="Haridas S."/>
            <person name="Hensen N."/>
            <person name="Bonometti L."/>
            <person name="Westerberg I."/>
            <person name="Brannstrom I.O."/>
            <person name="Guillou S."/>
            <person name="Cros-Aarteil S."/>
            <person name="Calhoun S."/>
            <person name="Kuo A."/>
            <person name="Mondo S."/>
            <person name="Pangilinan J."/>
            <person name="Riley R."/>
            <person name="LaButti K."/>
            <person name="Andreopoulos B."/>
            <person name="Lipzen A."/>
            <person name="Chen C."/>
            <person name="Yanf M."/>
            <person name="Daum C."/>
            <person name="Ng V."/>
            <person name="Clum A."/>
            <person name="Steindorff A."/>
            <person name="Ohm R."/>
            <person name="Martin F."/>
            <person name="Silar P."/>
            <person name="Natvig D."/>
            <person name="Lalanne C."/>
            <person name="Gautier V."/>
            <person name="Ament-velasquez S.L."/>
            <person name="Kruys A."/>
            <person name="Hutchinson M.I."/>
            <person name="Powell A.J."/>
            <person name="Barry K."/>
            <person name="Miller A.N."/>
            <person name="Grigoriev I.V."/>
            <person name="Debuchy R."/>
            <person name="Gladieux P."/>
            <person name="Thoren M.H."/>
            <person name="Johannesson H."/>
        </authorList>
    </citation>
    <scope>NUCLEOTIDE SEQUENCE</scope>
    <source>
        <strain evidence="2">CBS 232.78</strain>
    </source>
</reference>
<evidence type="ECO:0000313" key="3">
    <source>
        <dbReference type="Proteomes" id="UP001285441"/>
    </source>
</evidence>